<comment type="caution">
    <text evidence="3">The sequence shown here is derived from an EMBL/GenBank/DDBJ whole genome shotgun (WGS) entry which is preliminary data.</text>
</comment>
<evidence type="ECO:0000256" key="1">
    <source>
        <dbReference type="SAM" id="MobiDB-lite"/>
    </source>
</evidence>
<proteinExistence type="predicted"/>
<feature type="transmembrane region" description="Helical" evidence="2">
    <location>
        <begin position="54"/>
        <end position="74"/>
    </location>
</feature>
<dbReference type="EMBL" id="JAWWNJ010000093">
    <property type="protein sequence ID" value="KAK6997123.1"/>
    <property type="molecule type" value="Genomic_DNA"/>
</dbReference>
<keyword evidence="2" id="KW-0812">Transmembrane</keyword>
<keyword evidence="2" id="KW-1133">Transmembrane helix</keyword>
<gene>
    <name evidence="3" type="ORF">R3P38DRAFT_3220601</name>
</gene>
<reference evidence="3 4" key="1">
    <citation type="journal article" date="2024" name="J Genomics">
        <title>Draft genome sequencing and assembly of Favolaschia claudopus CIRM-BRFM 2984 isolated from oak limbs.</title>
        <authorList>
            <person name="Navarro D."/>
            <person name="Drula E."/>
            <person name="Chaduli D."/>
            <person name="Cazenave R."/>
            <person name="Ahrendt S."/>
            <person name="Wang J."/>
            <person name="Lipzen A."/>
            <person name="Daum C."/>
            <person name="Barry K."/>
            <person name="Grigoriev I.V."/>
            <person name="Favel A."/>
            <person name="Rosso M.N."/>
            <person name="Martin F."/>
        </authorList>
    </citation>
    <scope>NUCLEOTIDE SEQUENCE [LARGE SCALE GENOMIC DNA]</scope>
    <source>
        <strain evidence="3 4">CIRM-BRFM 2984</strain>
    </source>
</reference>
<name>A0AAW0A201_9AGAR</name>
<evidence type="ECO:0000313" key="3">
    <source>
        <dbReference type="EMBL" id="KAK6997123.1"/>
    </source>
</evidence>
<sequence length="171" mass="18760">MFCGQSFVPERWPTQGTFNIGDWLLLLFYLSSAASCPVPRSPPSLAYVQNGNSVFLLPFFLATATVLVVLHPAMPKASTSSKPKTQSSKPRKAAAPPSYHVRFANVSNDEAAQGSKKVSQRENTTIPARSSASDIQLRELWTRRLLCAHCCSTGKCKRKRKADRHPSPTVA</sequence>
<evidence type="ECO:0000256" key="2">
    <source>
        <dbReference type="SAM" id="Phobius"/>
    </source>
</evidence>
<dbReference type="AlphaFoldDB" id="A0AAW0A201"/>
<feature type="compositionally biased region" description="Polar residues" evidence="1">
    <location>
        <begin position="121"/>
        <end position="130"/>
    </location>
</feature>
<organism evidence="3 4">
    <name type="scientific">Favolaschia claudopus</name>
    <dbReference type="NCBI Taxonomy" id="2862362"/>
    <lineage>
        <taxon>Eukaryota</taxon>
        <taxon>Fungi</taxon>
        <taxon>Dikarya</taxon>
        <taxon>Basidiomycota</taxon>
        <taxon>Agaricomycotina</taxon>
        <taxon>Agaricomycetes</taxon>
        <taxon>Agaricomycetidae</taxon>
        <taxon>Agaricales</taxon>
        <taxon>Marasmiineae</taxon>
        <taxon>Mycenaceae</taxon>
        <taxon>Favolaschia</taxon>
    </lineage>
</organism>
<dbReference type="Proteomes" id="UP001362999">
    <property type="component" value="Unassembled WGS sequence"/>
</dbReference>
<keyword evidence="2" id="KW-0472">Membrane</keyword>
<evidence type="ECO:0000313" key="4">
    <source>
        <dbReference type="Proteomes" id="UP001362999"/>
    </source>
</evidence>
<protein>
    <submittedName>
        <fullName evidence="3">Uncharacterized protein</fullName>
    </submittedName>
</protein>
<accession>A0AAW0A201</accession>
<keyword evidence="4" id="KW-1185">Reference proteome</keyword>
<feature type="region of interest" description="Disordered" evidence="1">
    <location>
        <begin position="75"/>
        <end position="130"/>
    </location>
</feature>
<feature type="compositionally biased region" description="Low complexity" evidence="1">
    <location>
        <begin position="75"/>
        <end position="88"/>
    </location>
</feature>